<dbReference type="InterPro" id="IPR003675">
    <property type="entry name" value="Rce1/LyrA-like_dom"/>
</dbReference>
<evidence type="ECO:0000259" key="3">
    <source>
        <dbReference type="Pfam" id="PF02517"/>
    </source>
</evidence>
<feature type="compositionally biased region" description="Polar residues" evidence="1">
    <location>
        <begin position="19"/>
        <end position="34"/>
    </location>
</feature>
<organism evidence="4 7">
    <name type="scientific">Arthrobacter bambusae</name>
    <dbReference type="NCBI Taxonomy" id="1338426"/>
    <lineage>
        <taxon>Bacteria</taxon>
        <taxon>Bacillati</taxon>
        <taxon>Actinomycetota</taxon>
        <taxon>Actinomycetes</taxon>
        <taxon>Micrococcales</taxon>
        <taxon>Micrococcaceae</taxon>
        <taxon>Arthrobacter</taxon>
    </lineage>
</organism>
<comment type="caution">
    <text evidence="4">The sequence shown here is derived from an EMBL/GenBank/DDBJ whole genome shotgun (WGS) entry which is preliminary data.</text>
</comment>
<keyword evidence="2" id="KW-1133">Transmembrane helix</keyword>
<keyword evidence="2" id="KW-0812">Transmembrane</keyword>
<feature type="transmembrane region" description="Helical" evidence="2">
    <location>
        <begin position="210"/>
        <end position="231"/>
    </location>
</feature>
<dbReference type="RefSeq" id="WP_306961643.1">
    <property type="nucleotide sequence ID" value="NZ_JAUSRG010000006.1"/>
</dbReference>
<keyword evidence="4" id="KW-0378">Hydrolase</keyword>
<reference evidence="4 6" key="1">
    <citation type="submission" date="2023-07" db="EMBL/GenBank/DDBJ databases">
        <title>Sorghum-associated microbial communities from plants grown in Nebraska, USA.</title>
        <authorList>
            <person name="Schachtman D."/>
        </authorList>
    </citation>
    <scope>NUCLEOTIDE SEQUENCE</scope>
    <source>
        <strain evidence="4">DS1006</strain>
        <strain evidence="5 6">DS1016</strain>
    </source>
</reference>
<dbReference type="EMBL" id="JAUSTF010000001">
    <property type="protein sequence ID" value="MDQ0178713.1"/>
    <property type="molecule type" value="Genomic_DNA"/>
</dbReference>
<dbReference type="AlphaFoldDB" id="A0AAW8DHQ6"/>
<feature type="region of interest" description="Disordered" evidence="1">
    <location>
        <begin position="1"/>
        <end position="35"/>
    </location>
</feature>
<feature type="transmembrane region" description="Helical" evidence="2">
    <location>
        <begin position="50"/>
        <end position="77"/>
    </location>
</feature>
<protein>
    <submittedName>
        <fullName evidence="4">Membrane protease YdiL (CAAX protease family)</fullName>
    </submittedName>
</protein>
<proteinExistence type="predicted"/>
<sequence>MTTSPTEPRAVDSGGGQPRSAQAVTTSRRPSDPNTPDAIRVLYSDRDLSWWPVLLFLPARGVLSFLAQAFTAAVLWSTGNPTPWESSQGWWTVYGTLTDAGCLGLLVILLRREGLRFRDTFGFTRTSLGPQLRSIPLYLLALLPAVAAASLVTLPFYGPAALPPQVTAIHLPGWAAVYSFTVWPLLWAFTEEITYLGFLLPRLQTRTGRTWKAAAIIIFFWSAQHLVIPFIPDGTYLISRFLGALLITAGLTMSFVLLRRRLLATTAVHWLSDASTAILTTLILGR</sequence>
<evidence type="ECO:0000313" key="6">
    <source>
        <dbReference type="Proteomes" id="UP001230951"/>
    </source>
</evidence>
<keyword evidence="2" id="KW-0472">Membrane</keyword>
<dbReference type="GO" id="GO:0080120">
    <property type="term" value="P:CAAX-box protein maturation"/>
    <property type="evidence" value="ECO:0007669"/>
    <property type="project" value="UniProtKB-ARBA"/>
</dbReference>
<feature type="domain" description="CAAX prenyl protease 2/Lysostaphin resistance protein A-like" evidence="3">
    <location>
        <begin position="176"/>
        <end position="274"/>
    </location>
</feature>
<evidence type="ECO:0000313" key="4">
    <source>
        <dbReference type="EMBL" id="MDP9905547.1"/>
    </source>
</evidence>
<accession>A0AAW8DHQ6</accession>
<dbReference type="EMBL" id="JAUSRG010000006">
    <property type="protein sequence ID" value="MDP9905547.1"/>
    <property type="molecule type" value="Genomic_DNA"/>
</dbReference>
<keyword evidence="4" id="KW-0645">Protease</keyword>
<feature type="transmembrane region" description="Helical" evidence="2">
    <location>
        <begin position="89"/>
        <end position="110"/>
    </location>
</feature>
<gene>
    <name evidence="4" type="ORF">J2S90_002518</name>
    <name evidence="5" type="ORF">J2S93_000120</name>
</gene>
<evidence type="ECO:0000256" key="1">
    <source>
        <dbReference type="SAM" id="MobiDB-lite"/>
    </source>
</evidence>
<keyword evidence="6" id="KW-1185">Reference proteome</keyword>
<dbReference type="Pfam" id="PF02517">
    <property type="entry name" value="Rce1-like"/>
    <property type="match status" value="1"/>
</dbReference>
<name>A0AAW8DHQ6_9MICC</name>
<feature type="transmembrane region" description="Helical" evidence="2">
    <location>
        <begin position="169"/>
        <end position="189"/>
    </location>
</feature>
<dbReference type="Proteomes" id="UP001242995">
    <property type="component" value="Unassembled WGS sequence"/>
</dbReference>
<evidence type="ECO:0000313" key="7">
    <source>
        <dbReference type="Proteomes" id="UP001242995"/>
    </source>
</evidence>
<evidence type="ECO:0000256" key="2">
    <source>
        <dbReference type="SAM" id="Phobius"/>
    </source>
</evidence>
<dbReference type="GO" id="GO:0004175">
    <property type="term" value="F:endopeptidase activity"/>
    <property type="evidence" value="ECO:0007669"/>
    <property type="project" value="UniProtKB-ARBA"/>
</dbReference>
<feature type="transmembrane region" description="Helical" evidence="2">
    <location>
        <begin position="135"/>
        <end position="157"/>
    </location>
</feature>
<dbReference type="GO" id="GO:0006508">
    <property type="term" value="P:proteolysis"/>
    <property type="evidence" value="ECO:0007669"/>
    <property type="project" value="UniProtKB-KW"/>
</dbReference>
<feature type="transmembrane region" description="Helical" evidence="2">
    <location>
        <begin position="237"/>
        <end position="258"/>
    </location>
</feature>
<dbReference type="Proteomes" id="UP001230951">
    <property type="component" value="Unassembled WGS sequence"/>
</dbReference>
<evidence type="ECO:0000313" key="5">
    <source>
        <dbReference type="EMBL" id="MDQ0178713.1"/>
    </source>
</evidence>